<evidence type="ECO:0000256" key="1">
    <source>
        <dbReference type="ARBA" id="ARBA00005417"/>
    </source>
</evidence>
<dbReference type="InterPro" id="IPR050095">
    <property type="entry name" value="ECF_ABC_transporter_ATP-bd"/>
</dbReference>
<dbReference type="RefSeq" id="WP_380713034.1">
    <property type="nucleotide sequence ID" value="NZ_JBHUML010000002.1"/>
</dbReference>
<evidence type="ECO:0000256" key="6">
    <source>
        <dbReference type="ARBA" id="ARBA00022967"/>
    </source>
</evidence>
<dbReference type="PROSITE" id="PS50893">
    <property type="entry name" value="ABC_TRANSPORTER_2"/>
    <property type="match status" value="2"/>
</dbReference>
<dbReference type="InterPro" id="IPR015856">
    <property type="entry name" value="ABC_transpr_CbiO/EcfA_su"/>
</dbReference>
<dbReference type="SUPFAM" id="SSF52540">
    <property type="entry name" value="P-loop containing nucleoside triphosphate hydrolases"/>
    <property type="match status" value="2"/>
</dbReference>
<feature type="domain" description="ABC transporter" evidence="8">
    <location>
        <begin position="305"/>
        <end position="537"/>
    </location>
</feature>
<evidence type="ECO:0000256" key="4">
    <source>
        <dbReference type="ARBA" id="ARBA00022741"/>
    </source>
</evidence>
<dbReference type="InterPro" id="IPR003593">
    <property type="entry name" value="AAA+_ATPase"/>
</dbReference>
<dbReference type="InterPro" id="IPR003439">
    <property type="entry name" value="ABC_transporter-like_ATP-bd"/>
</dbReference>
<keyword evidence="4" id="KW-0547">Nucleotide-binding</keyword>
<evidence type="ECO:0000313" key="9">
    <source>
        <dbReference type="EMBL" id="MFD2705805.1"/>
    </source>
</evidence>
<gene>
    <name evidence="9" type="ORF">ACFSUB_10000</name>
</gene>
<keyword evidence="3" id="KW-1003">Cell membrane</keyword>
<keyword evidence="10" id="KW-1185">Reference proteome</keyword>
<comment type="caution">
    <text evidence="9">The sequence shown here is derived from an EMBL/GenBank/DDBJ whole genome shotgun (WGS) entry which is preliminary data.</text>
</comment>
<keyword evidence="2" id="KW-0813">Transport</keyword>
<keyword evidence="7" id="KW-0472">Membrane</keyword>
<dbReference type="Pfam" id="PF00005">
    <property type="entry name" value="ABC_tran"/>
    <property type="match status" value="2"/>
</dbReference>
<keyword evidence="6" id="KW-1278">Translocase</keyword>
<comment type="similarity">
    <text evidence="1">Belongs to the ABC transporter superfamily.</text>
</comment>
<accession>A0ABW5T1C5</accession>
<name>A0ABW5T1C5_9BACI</name>
<dbReference type="PANTHER" id="PTHR43553:SF19">
    <property type="entry name" value="HMP_THIAMINE IMPORT ATP-BINDING PROTEIN YKOD-RELATED"/>
    <property type="match status" value="1"/>
</dbReference>
<keyword evidence="5 9" id="KW-0067">ATP-binding</keyword>
<dbReference type="PANTHER" id="PTHR43553">
    <property type="entry name" value="HEAVY METAL TRANSPORTER"/>
    <property type="match status" value="1"/>
</dbReference>
<organism evidence="9 10">
    <name type="scientific">Salibacterium lacus</name>
    <dbReference type="NCBI Taxonomy" id="1898109"/>
    <lineage>
        <taxon>Bacteria</taxon>
        <taxon>Bacillati</taxon>
        <taxon>Bacillota</taxon>
        <taxon>Bacilli</taxon>
        <taxon>Bacillales</taxon>
        <taxon>Bacillaceae</taxon>
    </lineage>
</organism>
<evidence type="ECO:0000256" key="3">
    <source>
        <dbReference type="ARBA" id="ARBA00022475"/>
    </source>
</evidence>
<dbReference type="Gene3D" id="3.40.50.300">
    <property type="entry name" value="P-loop containing nucleotide triphosphate hydrolases"/>
    <property type="match status" value="2"/>
</dbReference>
<dbReference type="CDD" id="cd03225">
    <property type="entry name" value="ABC_cobalt_CbiO_domain1"/>
    <property type="match status" value="2"/>
</dbReference>
<sequence length="558" mass="61688">MSGASIHGLSITYPADNQPALPPLDLEINTGENILITGPSGCGKSTLALALQGLIPRAIEAEKTGILTVNETEPEHWTIAQACHHVGILFQDPETQFCMETVEDEIIFGMENIGLPAAEINSRLEHALQVTGLKERRSSRLTSLSGGLKQKAAAACLLALAPDMFILDEPTANLDPKSSEDIVSLWIDTAARGSKTLLFIEHNMETGLEHIDRVIALQKEGGVLLDGSPRFLFREKAHVLEQEGIRVPEVCRTARHVEQEGHMTWDLFPLSMNEWETQCAQHGIRKTEEPVPNLSQNTPAAPPLIEAENLTFSYGAERILENVSFTLHAGEFAALCGSNGAGKSTLAHLLTGLEQPGGGTLFRNGKEARRYKTEEIMKQTGFVFQNPEHQFICDSVEDELTYGWRMAGINPASRRAELEEMLHFFQLQEKRAANPFSLSQGQKRRLSAAVMLAGEQDLLILDEPTFGQDETGTNALMEMLKKWQQRGGTILMITHDMELVDRYAGKVLLLHEKSTAFEGGTDAFFQQNDLLEKASVKVPVSRKLKPWVHSLERQEAPC</sequence>
<dbReference type="NCBIfam" id="NF010167">
    <property type="entry name" value="PRK13648.1"/>
    <property type="match status" value="2"/>
</dbReference>
<dbReference type="GO" id="GO:0005524">
    <property type="term" value="F:ATP binding"/>
    <property type="evidence" value="ECO:0007669"/>
    <property type="project" value="UniProtKB-KW"/>
</dbReference>
<evidence type="ECO:0000259" key="8">
    <source>
        <dbReference type="PROSITE" id="PS50893"/>
    </source>
</evidence>
<reference evidence="10" key="1">
    <citation type="journal article" date="2019" name="Int. J. Syst. Evol. Microbiol.">
        <title>The Global Catalogue of Microorganisms (GCM) 10K type strain sequencing project: providing services to taxonomists for standard genome sequencing and annotation.</title>
        <authorList>
            <consortium name="The Broad Institute Genomics Platform"/>
            <consortium name="The Broad Institute Genome Sequencing Center for Infectious Disease"/>
            <person name="Wu L."/>
            <person name="Ma J."/>
        </authorList>
    </citation>
    <scope>NUCLEOTIDE SEQUENCE [LARGE SCALE GENOMIC DNA]</scope>
    <source>
        <strain evidence="10">KCTC 33792</strain>
    </source>
</reference>
<dbReference type="SMART" id="SM00382">
    <property type="entry name" value="AAA"/>
    <property type="match status" value="2"/>
</dbReference>
<evidence type="ECO:0000313" key="10">
    <source>
        <dbReference type="Proteomes" id="UP001597520"/>
    </source>
</evidence>
<evidence type="ECO:0000256" key="5">
    <source>
        <dbReference type="ARBA" id="ARBA00022840"/>
    </source>
</evidence>
<dbReference type="Proteomes" id="UP001597520">
    <property type="component" value="Unassembled WGS sequence"/>
</dbReference>
<evidence type="ECO:0000256" key="2">
    <source>
        <dbReference type="ARBA" id="ARBA00022448"/>
    </source>
</evidence>
<feature type="domain" description="ABC transporter" evidence="8">
    <location>
        <begin position="6"/>
        <end position="245"/>
    </location>
</feature>
<protein>
    <submittedName>
        <fullName evidence="9">ABC transporter ATP-binding protein</fullName>
    </submittedName>
</protein>
<dbReference type="EMBL" id="JBHUML010000002">
    <property type="protein sequence ID" value="MFD2705805.1"/>
    <property type="molecule type" value="Genomic_DNA"/>
</dbReference>
<proteinExistence type="inferred from homology"/>
<evidence type="ECO:0000256" key="7">
    <source>
        <dbReference type="ARBA" id="ARBA00023136"/>
    </source>
</evidence>
<dbReference type="InterPro" id="IPR027417">
    <property type="entry name" value="P-loop_NTPase"/>
</dbReference>